<dbReference type="SUPFAM" id="SSF55781">
    <property type="entry name" value="GAF domain-like"/>
    <property type="match status" value="1"/>
</dbReference>
<dbReference type="OrthoDB" id="8479143at2"/>
<gene>
    <name evidence="4" type="ORF">BLA24_25960</name>
</gene>
<dbReference type="PANTHER" id="PTHR30136:SF24">
    <property type="entry name" value="HTH-TYPE TRANSCRIPTIONAL REPRESSOR ALLR"/>
    <property type="match status" value="1"/>
</dbReference>
<dbReference type="GO" id="GO:0003700">
    <property type="term" value="F:DNA-binding transcription factor activity"/>
    <property type="evidence" value="ECO:0007669"/>
    <property type="project" value="TreeGrafter"/>
</dbReference>
<proteinExistence type="predicted"/>
<comment type="caution">
    <text evidence="4">The sequence shown here is derived from an EMBL/GenBank/DDBJ whole genome shotgun (WGS) entry which is preliminary data.</text>
</comment>
<dbReference type="InterPro" id="IPR036390">
    <property type="entry name" value="WH_DNA-bd_sf"/>
</dbReference>
<keyword evidence="2" id="KW-0804">Transcription</keyword>
<evidence type="ECO:0000313" key="4">
    <source>
        <dbReference type="EMBL" id="PHQ49485.1"/>
    </source>
</evidence>
<name>A0A2G1XE50_STRCJ</name>
<feature type="domain" description="IclR-ED" evidence="3">
    <location>
        <begin position="68"/>
        <end position="254"/>
    </location>
</feature>
<dbReference type="InterPro" id="IPR014757">
    <property type="entry name" value="Tscrpt_reg_IclR_C"/>
</dbReference>
<reference evidence="4 5" key="1">
    <citation type="journal article" date="2017" name="Biochemistry">
        <title>Identification of the Biosynthetic Pathway for the Antibiotic Bicyclomycin.</title>
        <authorList>
            <person name="Patteson J."/>
            <person name="Cai W."/>
            <person name="Johnson R.A."/>
            <person name="Santa Maria K."/>
            <person name="Li B."/>
        </authorList>
    </citation>
    <scope>NUCLEOTIDE SEQUENCE [LARGE SCALE GENOMIC DNA]</scope>
    <source>
        <strain evidence="4 5">ATCC 21532</strain>
    </source>
</reference>
<evidence type="ECO:0000259" key="3">
    <source>
        <dbReference type="PROSITE" id="PS51078"/>
    </source>
</evidence>
<dbReference type="GO" id="GO:0045892">
    <property type="term" value="P:negative regulation of DNA-templated transcription"/>
    <property type="evidence" value="ECO:0007669"/>
    <property type="project" value="TreeGrafter"/>
</dbReference>
<keyword evidence="1" id="KW-0805">Transcription regulation</keyword>
<dbReference type="PROSITE" id="PS51078">
    <property type="entry name" value="ICLR_ED"/>
    <property type="match status" value="1"/>
</dbReference>
<evidence type="ECO:0000256" key="1">
    <source>
        <dbReference type="ARBA" id="ARBA00023015"/>
    </source>
</evidence>
<dbReference type="GO" id="GO:0003677">
    <property type="term" value="F:DNA binding"/>
    <property type="evidence" value="ECO:0007669"/>
    <property type="project" value="TreeGrafter"/>
</dbReference>
<dbReference type="EMBL" id="NHZO01000154">
    <property type="protein sequence ID" value="PHQ49485.1"/>
    <property type="molecule type" value="Genomic_DNA"/>
</dbReference>
<sequence>MGKGTAHGKKVFLVQRAFADLEGDSHGPTAIAKQTDLDAATVYRILQDGLADGTFVQEAGGRYRLGPGAFRLSMQALSQTPDPEATQAVLDKLQRMTGGLVAYYAVVGARRICTDYAIGDFDPRSIGIDPFELVKYSRSLRTGASGRVILAHMPPPIQEKVLAESVPEGVGPGVIRDNEALIESLKDIRAMGFAIGRQECMAGWDSVAVPVMWGDTIHGSLLLWVHVDKMPEDPSQLVAATMTAAEMLSRLASMPWAPESVA</sequence>
<keyword evidence="5" id="KW-1185">Reference proteome</keyword>
<dbReference type="InterPro" id="IPR029016">
    <property type="entry name" value="GAF-like_dom_sf"/>
</dbReference>
<dbReference type="Gene3D" id="3.30.450.40">
    <property type="match status" value="1"/>
</dbReference>
<dbReference type="Pfam" id="PF01614">
    <property type="entry name" value="IclR_C"/>
    <property type="match status" value="1"/>
</dbReference>
<dbReference type="Proteomes" id="UP000222531">
    <property type="component" value="Unassembled WGS sequence"/>
</dbReference>
<protein>
    <recommendedName>
        <fullName evidence="3">IclR-ED domain-containing protein</fullName>
    </recommendedName>
</protein>
<dbReference type="Gene3D" id="1.10.10.10">
    <property type="entry name" value="Winged helix-like DNA-binding domain superfamily/Winged helix DNA-binding domain"/>
    <property type="match status" value="1"/>
</dbReference>
<dbReference type="PANTHER" id="PTHR30136">
    <property type="entry name" value="HELIX-TURN-HELIX TRANSCRIPTIONAL REGULATOR, ICLR FAMILY"/>
    <property type="match status" value="1"/>
</dbReference>
<dbReference type="InterPro" id="IPR036388">
    <property type="entry name" value="WH-like_DNA-bd_sf"/>
</dbReference>
<organism evidence="4 5">
    <name type="scientific">Streptomyces cinnamoneus</name>
    <name type="common">Streptoverticillium cinnamoneum</name>
    <dbReference type="NCBI Taxonomy" id="53446"/>
    <lineage>
        <taxon>Bacteria</taxon>
        <taxon>Bacillati</taxon>
        <taxon>Actinomycetota</taxon>
        <taxon>Actinomycetes</taxon>
        <taxon>Kitasatosporales</taxon>
        <taxon>Streptomycetaceae</taxon>
        <taxon>Streptomyces</taxon>
        <taxon>Streptomyces cinnamoneus group</taxon>
    </lineage>
</organism>
<evidence type="ECO:0000256" key="2">
    <source>
        <dbReference type="ARBA" id="ARBA00023163"/>
    </source>
</evidence>
<dbReference type="AlphaFoldDB" id="A0A2G1XE50"/>
<evidence type="ECO:0000313" key="5">
    <source>
        <dbReference type="Proteomes" id="UP000222531"/>
    </source>
</evidence>
<dbReference type="InterPro" id="IPR050707">
    <property type="entry name" value="HTH_MetabolicPath_Reg"/>
</dbReference>
<dbReference type="SUPFAM" id="SSF46785">
    <property type="entry name" value="Winged helix' DNA-binding domain"/>
    <property type="match status" value="1"/>
</dbReference>
<accession>A0A2G1XE50</accession>